<organism evidence="2 3">
    <name type="scientific">Candidatus Protochlamydia naegleriophila</name>
    <dbReference type="NCBI Taxonomy" id="389348"/>
    <lineage>
        <taxon>Bacteria</taxon>
        <taxon>Pseudomonadati</taxon>
        <taxon>Chlamydiota</taxon>
        <taxon>Chlamydiia</taxon>
        <taxon>Parachlamydiales</taxon>
        <taxon>Parachlamydiaceae</taxon>
        <taxon>Candidatus Protochlamydia</taxon>
    </lineage>
</organism>
<gene>
    <name evidence="2" type="ORF">PNK_0495</name>
</gene>
<dbReference type="EMBL" id="LN879502">
    <property type="protein sequence ID" value="CUI16123.1"/>
    <property type="molecule type" value="Genomic_DNA"/>
</dbReference>
<name>A0A0U5K202_9BACT</name>
<proteinExistence type="predicted"/>
<evidence type="ECO:0000313" key="3">
    <source>
        <dbReference type="Proteomes" id="UP000069902"/>
    </source>
</evidence>
<sequence length="146" mass="16760">MRHVNLLFCLSALFFASPCCAEKIIWSGEVYADGTPTSSIGLTLQHHYRIKVSGYVNLGKWIQNREKLASDACYEFSKEGSRTKTVSLRNSSEIPICDDDYHSDHIYESKSFLAKENRIHFWVHDTNYEDNTGSFKVQLVELDSEK</sequence>
<feature type="chain" id="PRO_5006860663" description="Secreted protein" evidence="1">
    <location>
        <begin position="22"/>
        <end position="146"/>
    </location>
</feature>
<dbReference type="PATRIC" id="fig|389348.3.peg.545"/>
<evidence type="ECO:0000256" key="1">
    <source>
        <dbReference type="SAM" id="SignalP"/>
    </source>
</evidence>
<reference evidence="3" key="1">
    <citation type="submission" date="2015-09" db="EMBL/GenBank/DDBJ databases">
        <authorList>
            <person name="Bertelli C."/>
        </authorList>
    </citation>
    <scope>NUCLEOTIDE SEQUENCE [LARGE SCALE GENOMIC DNA]</scope>
    <source>
        <strain evidence="3">KNic</strain>
    </source>
</reference>
<dbReference type="Proteomes" id="UP000069902">
    <property type="component" value="Chromosome cPNK"/>
</dbReference>
<evidence type="ECO:0000313" key="2">
    <source>
        <dbReference type="EMBL" id="CUI16123.1"/>
    </source>
</evidence>
<keyword evidence="1" id="KW-0732">Signal</keyword>
<evidence type="ECO:0008006" key="4">
    <source>
        <dbReference type="Google" id="ProtNLM"/>
    </source>
</evidence>
<dbReference type="KEGG" id="pnl:PNK_0495"/>
<dbReference type="AlphaFoldDB" id="A0A0U5K202"/>
<accession>A0A0U5K202</accession>
<keyword evidence="3" id="KW-1185">Reference proteome</keyword>
<dbReference type="RefSeq" id="WP_059060079.1">
    <property type="nucleotide sequence ID" value="NZ_LN879502.1"/>
</dbReference>
<dbReference type="InParanoid" id="A0A0U5K202"/>
<protein>
    <recommendedName>
        <fullName evidence="4">Secreted protein</fullName>
    </recommendedName>
</protein>
<feature type="signal peptide" evidence="1">
    <location>
        <begin position="1"/>
        <end position="21"/>
    </location>
</feature>